<proteinExistence type="predicted"/>
<organism evidence="1">
    <name type="scientific">marine sediment metagenome</name>
    <dbReference type="NCBI Taxonomy" id="412755"/>
    <lineage>
        <taxon>unclassified sequences</taxon>
        <taxon>metagenomes</taxon>
        <taxon>ecological metagenomes</taxon>
    </lineage>
</organism>
<protein>
    <recommendedName>
        <fullName evidence="2">Sialidase domain-containing protein</fullName>
    </recommendedName>
</protein>
<sequence>PFWTTPLIGYVIYGEYVEDLIYKKTVDGGANWSAAVPIRAGYIVSYDCWADWQTAGDVGTKIHIVYIDYNSDDIRYVYLDTSTDTVGGDDQIVACQGTGSIASYGKNRGYSLSTITKTRGGNLAVAIHHTDDAEVHFYSFYTSPDATNWTSKNTPWEAEADDILLFPGNEADN</sequence>
<evidence type="ECO:0000313" key="1">
    <source>
        <dbReference type="EMBL" id="GAH77114.1"/>
    </source>
</evidence>
<dbReference type="EMBL" id="BARU01044318">
    <property type="protein sequence ID" value="GAH77114.1"/>
    <property type="molecule type" value="Genomic_DNA"/>
</dbReference>
<gene>
    <name evidence="1" type="ORF">S03H2_67630</name>
</gene>
<feature type="non-terminal residue" evidence="1">
    <location>
        <position position="173"/>
    </location>
</feature>
<accession>X1JFK6</accession>
<evidence type="ECO:0008006" key="2">
    <source>
        <dbReference type="Google" id="ProtNLM"/>
    </source>
</evidence>
<feature type="non-terminal residue" evidence="1">
    <location>
        <position position="1"/>
    </location>
</feature>
<dbReference type="AlphaFoldDB" id="X1JFK6"/>
<reference evidence="1" key="1">
    <citation type="journal article" date="2014" name="Front. Microbiol.">
        <title>High frequency of phylogenetically diverse reductive dehalogenase-homologous genes in deep subseafloor sedimentary metagenomes.</title>
        <authorList>
            <person name="Kawai M."/>
            <person name="Futagami T."/>
            <person name="Toyoda A."/>
            <person name="Takaki Y."/>
            <person name="Nishi S."/>
            <person name="Hori S."/>
            <person name="Arai W."/>
            <person name="Tsubouchi T."/>
            <person name="Morono Y."/>
            <person name="Uchiyama I."/>
            <person name="Ito T."/>
            <person name="Fujiyama A."/>
            <person name="Inagaki F."/>
            <person name="Takami H."/>
        </authorList>
    </citation>
    <scope>NUCLEOTIDE SEQUENCE</scope>
    <source>
        <strain evidence="1">Expedition CK06-06</strain>
    </source>
</reference>
<comment type="caution">
    <text evidence="1">The sequence shown here is derived from an EMBL/GenBank/DDBJ whole genome shotgun (WGS) entry which is preliminary data.</text>
</comment>
<name>X1JFK6_9ZZZZ</name>